<reference evidence="1 2" key="1">
    <citation type="submission" date="2018-04" db="EMBL/GenBank/DDBJ databases">
        <title>Flavobacterium sp. nov., isolated from glacier ice.</title>
        <authorList>
            <person name="Liu Q."/>
            <person name="Xin Y.-H."/>
        </authorList>
    </citation>
    <scope>NUCLEOTIDE SEQUENCE [LARGE SCALE GENOMIC DNA]</scope>
    <source>
        <strain evidence="1 2">RB1R5</strain>
    </source>
</reference>
<comment type="caution">
    <text evidence="1">The sequence shown here is derived from an EMBL/GenBank/DDBJ whole genome shotgun (WGS) entry which is preliminary data.</text>
</comment>
<dbReference type="RefSeq" id="WP_116725265.1">
    <property type="nucleotide sequence ID" value="NZ_QCZI01000012.1"/>
</dbReference>
<dbReference type="EMBL" id="QCZI01000012">
    <property type="protein sequence ID" value="PWA04625.1"/>
    <property type="molecule type" value="Genomic_DNA"/>
</dbReference>
<dbReference type="OrthoDB" id="5522116at2"/>
<proteinExistence type="predicted"/>
<dbReference type="AlphaFoldDB" id="A0A2U1JHY9"/>
<evidence type="ECO:0000313" key="2">
    <source>
        <dbReference type="Proteomes" id="UP000245449"/>
    </source>
</evidence>
<gene>
    <name evidence="1" type="ORF">DB895_10210</name>
</gene>
<protein>
    <submittedName>
        <fullName evidence="1">Uncharacterized protein</fullName>
    </submittedName>
</protein>
<sequence>MKTTKKYNSLTIPIFFVLNISSWICIGQTNIDSIKFIKHGTSFGMCSGYCFNETKFESGLITSYSKSWGKGKNNANPDKTDTLLIDNNKWKVLVENVNLIEFNKLPNTIGCPDCADGGVEWIEIGTSKKKYKVEFEYGKDIEVLNKLLELLRHKK</sequence>
<keyword evidence="2" id="KW-1185">Reference proteome</keyword>
<evidence type="ECO:0000313" key="1">
    <source>
        <dbReference type="EMBL" id="PWA04625.1"/>
    </source>
</evidence>
<organism evidence="1 2">
    <name type="scientific">Flavobacterium psychrotolerans</name>
    <dbReference type="NCBI Taxonomy" id="2169410"/>
    <lineage>
        <taxon>Bacteria</taxon>
        <taxon>Pseudomonadati</taxon>
        <taxon>Bacteroidota</taxon>
        <taxon>Flavobacteriia</taxon>
        <taxon>Flavobacteriales</taxon>
        <taxon>Flavobacteriaceae</taxon>
        <taxon>Flavobacterium</taxon>
    </lineage>
</organism>
<name>A0A2U1JHY9_9FLAO</name>
<dbReference type="Proteomes" id="UP000245449">
    <property type="component" value="Unassembled WGS sequence"/>
</dbReference>
<accession>A0A2U1JHY9</accession>